<organism evidence="1 2">
    <name type="scientific">Auriscalpium vulgare</name>
    <dbReference type="NCBI Taxonomy" id="40419"/>
    <lineage>
        <taxon>Eukaryota</taxon>
        <taxon>Fungi</taxon>
        <taxon>Dikarya</taxon>
        <taxon>Basidiomycota</taxon>
        <taxon>Agaricomycotina</taxon>
        <taxon>Agaricomycetes</taxon>
        <taxon>Russulales</taxon>
        <taxon>Auriscalpiaceae</taxon>
        <taxon>Auriscalpium</taxon>
    </lineage>
</organism>
<reference evidence="1" key="2">
    <citation type="journal article" date="2022" name="New Phytol.">
        <title>Evolutionary transition to the ectomycorrhizal habit in the genomes of a hyperdiverse lineage of mushroom-forming fungi.</title>
        <authorList>
            <person name="Looney B."/>
            <person name="Miyauchi S."/>
            <person name="Morin E."/>
            <person name="Drula E."/>
            <person name="Courty P.E."/>
            <person name="Kohler A."/>
            <person name="Kuo A."/>
            <person name="LaButti K."/>
            <person name="Pangilinan J."/>
            <person name="Lipzen A."/>
            <person name="Riley R."/>
            <person name="Andreopoulos W."/>
            <person name="He G."/>
            <person name="Johnson J."/>
            <person name="Nolan M."/>
            <person name="Tritt A."/>
            <person name="Barry K.W."/>
            <person name="Grigoriev I.V."/>
            <person name="Nagy L.G."/>
            <person name="Hibbett D."/>
            <person name="Henrissat B."/>
            <person name="Matheny P.B."/>
            <person name="Labbe J."/>
            <person name="Martin F.M."/>
        </authorList>
    </citation>
    <scope>NUCLEOTIDE SEQUENCE</scope>
    <source>
        <strain evidence="1">FP105234-sp</strain>
    </source>
</reference>
<keyword evidence="2" id="KW-1185">Reference proteome</keyword>
<dbReference type="EMBL" id="MU275869">
    <property type="protein sequence ID" value="KAI0049774.1"/>
    <property type="molecule type" value="Genomic_DNA"/>
</dbReference>
<accession>A0ACB8RZW7</accession>
<protein>
    <submittedName>
        <fullName evidence="1">Uncharacterized protein</fullName>
    </submittedName>
</protein>
<dbReference type="Proteomes" id="UP000814033">
    <property type="component" value="Unassembled WGS sequence"/>
</dbReference>
<sequence>MRENLPHDPNSSESLELLSSAEAGVNRPFTESEESSGLKITGFRILNSILVAAFGLSKAVLTYQGKSAAPTTLELALGVILGIGLYWIGLYESVRPPKWPWLLHEDYSAHKLSIARFIVVFLRGTFIFSGITLAFARVCVVLIPILIEPLSTDKSALSWIRFALYFSFPIWSIYLGFWAYDKVSRKLSGRGKAVVQQAWRFLTYPFRLAPGGNSAEWKYPDYYATQFSLLPTMVILLFVMVSLSPEDKHDDSATSTII</sequence>
<comment type="caution">
    <text evidence="1">The sequence shown here is derived from an EMBL/GenBank/DDBJ whole genome shotgun (WGS) entry which is preliminary data.</text>
</comment>
<evidence type="ECO:0000313" key="1">
    <source>
        <dbReference type="EMBL" id="KAI0049774.1"/>
    </source>
</evidence>
<evidence type="ECO:0000313" key="2">
    <source>
        <dbReference type="Proteomes" id="UP000814033"/>
    </source>
</evidence>
<name>A0ACB8RZW7_9AGAM</name>
<reference evidence="1" key="1">
    <citation type="submission" date="2021-02" db="EMBL/GenBank/DDBJ databases">
        <authorList>
            <consortium name="DOE Joint Genome Institute"/>
            <person name="Ahrendt S."/>
            <person name="Looney B.P."/>
            <person name="Miyauchi S."/>
            <person name="Morin E."/>
            <person name="Drula E."/>
            <person name="Courty P.E."/>
            <person name="Chicoki N."/>
            <person name="Fauchery L."/>
            <person name="Kohler A."/>
            <person name="Kuo A."/>
            <person name="Labutti K."/>
            <person name="Pangilinan J."/>
            <person name="Lipzen A."/>
            <person name="Riley R."/>
            <person name="Andreopoulos W."/>
            <person name="He G."/>
            <person name="Johnson J."/>
            <person name="Barry K.W."/>
            <person name="Grigoriev I.V."/>
            <person name="Nagy L."/>
            <person name="Hibbett D."/>
            <person name="Henrissat B."/>
            <person name="Matheny P.B."/>
            <person name="Labbe J."/>
            <person name="Martin F."/>
        </authorList>
    </citation>
    <scope>NUCLEOTIDE SEQUENCE</scope>
    <source>
        <strain evidence="1">FP105234-sp</strain>
    </source>
</reference>
<gene>
    <name evidence="1" type="ORF">FA95DRAFT_1594330</name>
</gene>
<proteinExistence type="predicted"/>